<organism evidence="9 10">
    <name type="scientific">Alsobacter ponti</name>
    <dbReference type="NCBI Taxonomy" id="2962936"/>
    <lineage>
        <taxon>Bacteria</taxon>
        <taxon>Pseudomonadati</taxon>
        <taxon>Pseudomonadota</taxon>
        <taxon>Alphaproteobacteria</taxon>
        <taxon>Hyphomicrobiales</taxon>
        <taxon>Alsobacteraceae</taxon>
        <taxon>Alsobacter</taxon>
    </lineage>
</organism>
<evidence type="ECO:0000256" key="2">
    <source>
        <dbReference type="ARBA" id="ARBA00010270"/>
    </source>
</evidence>
<reference evidence="9 10" key="1">
    <citation type="submission" date="2022-07" db="EMBL/GenBank/DDBJ databases">
        <authorList>
            <person name="Li W.-J."/>
            <person name="Deng Q.-Q."/>
        </authorList>
    </citation>
    <scope>NUCLEOTIDE SEQUENCE [LARGE SCALE GENOMIC DNA]</scope>
    <source>
        <strain evidence="9 10">SYSU M60028</strain>
    </source>
</reference>
<evidence type="ECO:0000256" key="3">
    <source>
        <dbReference type="ARBA" id="ARBA00020552"/>
    </source>
</evidence>
<keyword evidence="4" id="KW-1003">Cell membrane</keyword>
<evidence type="ECO:0000256" key="5">
    <source>
        <dbReference type="ARBA" id="ARBA00022734"/>
    </source>
</evidence>
<keyword evidence="8" id="KW-1133">Transmembrane helix</keyword>
<keyword evidence="10" id="KW-1185">Reference proteome</keyword>
<evidence type="ECO:0000256" key="1">
    <source>
        <dbReference type="ARBA" id="ARBA00004167"/>
    </source>
</evidence>
<evidence type="ECO:0000256" key="6">
    <source>
        <dbReference type="ARBA" id="ARBA00025321"/>
    </source>
</evidence>
<accession>A0ABT1LEA7</accession>
<evidence type="ECO:0000313" key="10">
    <source>
        <dbReference type="Proteomes" id="UP001205890"/>
    </source>
</evidence>
<sequence>MSTKRARATSAAFPVIGGLLAIILGLAVIAGGLLYAAVAVDRSPVADAPSGGKIGPTLTVREAMPRPAPAPPANAAEPAQDTPPAEAPVVLTSPLGVAPIIVDPSPPLLTPAPATPATGATAAPRQASGSRGCTGYRSYNPQTGTYRAFDGTIRECRPEN</sequence>
<keyword evidence="8" id="KW-0812">Transmembrane</keyword>
<dbReference type="Proteomes" id="UP001205890">
    <property type="component" value="Unassembled WGS sequence"/>
</dbReference>
<keyword evidence="8" id="KW-0472">Membrane</keyword>
<feature type="compositionally biased region" description="Polar residues" evidence="7">
    <location>
        <begin position="127"/>
        <end position="140"/>
    </location>
</feature>
<evidence type="ECO:0000256" key="4">
    <source>
        <dbReference type="ARBA" id="ARBA00022475"/>
    </source>
</evidence>
<dbReference type="RefSeq" id="WP_254743851.1">
    <property type="nucleotide sequence ID" value="NZ_JANCLU010000015.1"/>
</dbReference>
<comment type="caution">
    <text evidence="9">The sequence shown here is derived from an EMBL/GenBank/DDBJ whole genome shotgun (WGS) entry which is preliminary data.</text>
</comment>
<evidence type="ECO:0000313" key="9">
    <source>
        <dbReference type="EMBL" id="MCP8939835.1"/>
    </source>
</evidence>
<dbReference type="EMBL" id="JANCLU010000015">
    <property type="protein sequence ID" value="MCP8939835.1"/>
    <property type="molecule type" value="Genomic_DNA"/>
</dbReference>
<comment type="similarity">
    <text evidence="2">Belongs to the BA14k family.</text>
</comment>
<feature type="transmembrane region" description="Helical" evidence="8">
    <location>
        <begin position="12"/>
        <end position="38"/>
    </location>
</feature>
<feature type="compositionally biased region" description="Low complexity" evidence="7">
    <location>
        <begin position="115"/>
        <end position="124"/>
    </location>
</feature>
<proteinExistence type="inferred from homology"/>
<evidence type="ECO:0000256" key="7">
    <source>
        <dbReference type="SAM" id="MobiDB-lite"/>
    </source>
</evidence>
<name>A0ABT1LEA7_9HYPH</name>
<evidence type="ECO:0000256" key="8">
    <source>
        <dbReference type="SAM" id="Phobius"/>
    </source>
</evidence>
<feature type="region of interest" description="Disordered" evidence="7">
    <location>
        <begin position="108"/>
        <end position="140"/>
    </location>
</feature>
<keyword evidence="5" id="KW-0430">Lectin</keyword>
<comment type="subcellular location">
    <subcellularLocation>
        <location evidence="1">Membrane</location>
        <topology evidence="1">Single-pass membrane protein</topology>
    </subcellularLocation>
</comment>
<gene>
    <name evidence="9" type="ORF">NK718_15000</name>
</gene>
<dbReference type="Pfam" id="PF07886">
    <property type="entry name" value="BA14K"/>
    <property type="match status" value="1"/>
</dbReference>
<feature type="region of interest" description="Disordered" evidence="7">
    <location>
        <begin position="46"/>
        <end position="89"/>
    </location>
</feature>
<dbReference type="InterPro" id="IPR012413">
    <property type="entry name" value="BA14K"/>
</dbReference>
<protein>
    <recommendedName>
        <fullName evidence="3">Lectin-like protein BA14k</fullName>
    </recommendedName>
</protein>
<comment type="function">
    <text evidence="6">Has immunoglobulin-binding and hemagglutination properties, and can bind to mannose. Essential for virulence. May be involved in LPS biosynthesis or polysaccharide transport.</text>
</comment>